<dbReference type="NCBIfam" id="TIGR02683">
    <property type="entry name" value="upstrm_HI1419"/>
    <property type="match status" value="1"/>
</dbReference>
<protein>
    <submittedName>
        <fullName evidence="1">Addiction module killer protein</fullName>
    </submittedName>
</protein>
<accession>A0ABU0B8M4</accession>
<sequence length="97" mass="11040">MIEVRQTAEFVAWFRGLRDRQARARIDTRIARLAGGNVGDAKRVGSISELRIDYGPGYRLYFTWRGTELVILLAGGDKRTQTRDIALATRLAAEWEE</sequence>
<dbReference type="EMBL" id="JAUSUI010000001">
    <property type="protein sequence ID" value="MDQ0301736.1"/>
    <property type="molecule type" value="Genomic_DNA"/>
</dbReference>
<keyword evidence="2" id="KW-1185">Reference proteome</keyword>
<organism evidence="1 2">
    <name type="scientific">Ancylobacter polymorphus</name>
    <dbReference type="NCBI Taxonomy" id="223390"/>
    <lineage>
        <taxon>Bacteria</taxon>
        <taxon>Pseudomonadati</taxon>
        <taxon>Pseudomonadota</taxon>
        <taxon>Alphaproteobacteria</taxon>
        <taxon>Hyphomicrobiales</taxon>
        <taxon>Xanthobacteraceae</taxon>
        <taxon>Ancylobacter</taxon>
    </lineage>
</organism>
<comment type="caution">
    <text evidence="1">The sequence shown here is derived from an EMBL/GenBank/DDBJ whole genome shotgun (WGS) entry which is preliminary data.</text>
</comment>
<reference evidence="1 2" key="1">
    <citation type="submission" date="2023-07" db="EMBL/GenBank/DDBJ databases">
        <title>Genomic Encyclopedia of Type Strains, Phase IV (KMG-IV): sequencing the most valuable type-strain genomes for metagenomic binning, comparative biology and taxonomic classification.</title>
        <authorList>
            <person name="Goeker M."/>
        </authorList>
    </citation>
    <scope>NUCLEOTIDE SEQUENCE [LARGE SCALE GENOMIC DNA]</scope>
    <source>
        <strain evidence="1 2">DSM 2457</strain>
    </source>
</reference>
<dbReference type="PANTHER" id="PTHR41791">
    <property type="entry name" value="SSL7039 PROTEIN"/>
    <property type="match status" value="1"/>
</dbReference>
<evidence type="ECO:0000313" key="1">
    <source>
        <dbReference type="EMBL" id="MDQ0301736.1"/>
    </source>
</evidence>
<proteinExistence type="predicted"/>
<gene>
    <name evidence="1" type="ORF">J2S75_000747</name>
</gene>
<name>A0ABU0B8M4_9HYPH</name>
<dbReference type="InterPro" id="IPR014056">
    <property type="entry name" value="TypeIITA-like_toxin_pred"/>
</dbReference>
<dbReference type="PANTHER" id="PTHR41791:SF1">
    <property type="entry name" value="SSL7039 PROTEIN"/>
    <property type="match status" value="1"/>
</dbReference>
<dbReference type="RefSeq" id="WP_307018304.1">
    <property type="nucleotide sequence ID" value="NZ_JAUSUI010000001.1"/>
</dbReference>
<dbReference type="PIRSF" id="PIRSF028744">
    <property type="entry name" value="Addict_mod_HI1419"/>
    <property type="match status" value="1"/>
</dbReference>
<evidence type="ECO:0000313" key="2">
    <source>
        <dbReference type="Proteomes" id="UP001224682"/>
    </source>
</evidence>
<dbReference type="Proteomes" id="UP001224682">
    <property type="component" value="Unassembled WGS sequence"/>
</dbReference>